<gene>
    <name evidence="4" type="ORF">GKO32_16800</name>
</gene>
<dbReference type="InterPro" id="IPR050493">
    <property type="entry name" value="FAD-dep_Monooxygenase_BioMet"/>
</dbReference>
<proteinExistence type="predicted"/>
<accession>A0A6N7Z239</accession>
<dbReference type="Gene3D" id="3.50.50.60">
    <property type="entry name" value="FAD/NAD(P)-binding domain"/>
    <property type="match status" value="1"/>
</dbReference>
<organism evidence="4 5">
    <name type="scientific">Amycolatopsis pithecellobii</name>
    <dbReference type="NCBI Taxonomy" id="664692"/>
    <lineage>
        <taxon>Bacteria</taxon>
        <taxon>Bacillati</taxon>
        <taxon>Actinomycetota</taxon>
        <taxon>Actinomycetes</taxon>
        <taxon>Pseudonocardiales</taxon>
        <taxon>Pseudonocardiaceae</taxon>
        <taxon>Amycolatopsis</taxon>
    </lineage>
</organism>
<name>A0A6N7Z239_9PSEU</name>
<dbReference type="Pfam" id="PF01494">
    <property type="entry name" value="FAD_binding_3"/>
    <property type="match status" value="1"/>
</dbReference>
<evidence type="ECO:0000313" key="4">
    <source>
        <dbReference type="EMBL" id="MTD55623.1"/>
    </source>
</evidence>
<evidence type="ECO:0000256" key="2">
    <source>
        <dbReference type="ARBA" id="ARBA00023033"/>
    </source>
</evidence>
<dbReference type="Gene3D" id="3.30.9.10">
    <property type="entry name" value="D-Amino Acid Oxidase, subunit A, domain 2"/>
    <property type="match status" value="1"/>
</dbReference>
<dbReference type="RefSeq" id="WP_154757823.1">
    <property type="nucleotide sequence ID" value="NZ_WMBA01000024.1"/>
</dbReference>
<dbReference type="AlphaFoldDB" id="A0A6N7Z239"/>
<dbReference type="SUPFAM" id="SSF51905">
    <property type="entry name" value="FAD/NAD(P)-binding domain"/>
    <property type="match status" value="1"/>
</dbReference>
<protein>
    <submittedName>
        <fullName evidence="4">FAD-dependent oxidoreductase</fullName>
    </submittedName>
</protein>
<dbReference type="InterPro" id="IPR036188">
    <property type="entry name" value="FAD/NAD-bd_sf"/>
</dbReference>
<dbReference type="PANTHER" id="PTHR13789:SF309">
    <property type="entry name" value="PUTATIVE (AFU_ORTHOLOGUE AFUA_6G14510)-RELATED"/>
    <property type="match status" value="1"/>
</dbReference>
<sequence>MNVLVVGAGIAGLATAIALAEQGMDVELVERRAQIQALGSGITLIGPALRALERLGVVEQCVAAGYGIRTFQTLNVDGTPASKFDLPSPAGSELPGMLGMMRPALHAILLDRAAALGVTARGGTELASVHTGDRAAEVTLTDGSGGRYDLVVGADGVRSATRDQLFGPVPLVFRGQGCIRAVVPRPAQVTGEIQYRPFGDVFIGFTPTGEDSMYMFCSYPVEEDGWPTPPELVDLVLRLTEPFGGFVPAARAEILDPDQVNLAKFSTVLAPEPWTVGRAVILGDAAHCPTPQLAAGAAMCLEDAVALAEELDTGGSVEAALVRFSQRRYDRCRFVVETSCQLAHWQTYPNNPDADHERVTAEAFERLARPF</sequence>
<feature type="domain" description="FAD-binding" evidence="3">
    <location>
        <begin position="2"/>
        <end position="328"/>
    </location>
</feature>
<dbReference type="PRINTS" id="PR00420">
    <property type="entry name" value="RNGMNOXGNASE"/>
</dbReference>
<comment type="caution">
    <text evidence="4">The sequence shown here is derived from an EMBL/GenBank/DDBJ whole genome shotgun (WGS) entry which is preliminary data.</text>
</comment>
<dbReference type="InterPro" id="IPR002938">
    <property type="entry name" value="FAD-bd"/>
</dbReference>
<reference evidence="4 5" key="1">
    <citation type="submission" date="2019-11" db="EMBL/GenBank/DDBJ databases">
        <title>Draft genome of Amycolatopsis RM579.</title>
        <authorList>
            <person name="Duangmal K."/>
            <person name="Mingma R."/>
        </authorList>
    </citation>
    <scope>NUCLEOTIDE SEQUENCE [LARGE SCALE GENOMIC DNA]</scope>
    <source>
        <strain evidence="4 5">RM579</strain>
    </source>
</reference>
<dbReference type="PANTHER" id="PTHR13789">
    <property type="entry name" value="MONOOXYGENASE"/>
    <property type="match status" value="1"/>
</dbReference>
<dbReference type="OrthoDB" id="9782160at2"/>
<evidence type="ECO:0000256" key="1">
    <source>
        <dbReference type="ARBA" id="ARBA00023002"/>
    </source>
</evidence>
<evidence type="ECO:0000313" key="5">
    <source>
        <dbReference type="Proteomes" id="UP000440096"/>
    </source>
</evidence>
<keyword evidence="1" id="KW-0560">Oxidoreductase</keyword>
<dbReference type="GO" id="GO:0071949">
    <property type="term" value="F:FAD binding"/>
    <property type="evidence" value="ECO:0007669"/>
    <property type="project" value="InterPro"/>
</dbReference>
<evidence type="ECO:0000259" key="3">
    <source>
        <dbReference type="Pfam" id="PF01494"/>
    </source>
</evidence>
<dbReference type="EMBL" id="WMBA01000024">
    <property type="protein sequence ID" value="MTD55623.1"/>
    <property type="molecule type" value="Genomic_DNA"/>
</dbReference>
<keyword evidence="5" id="KW-1185">Reference proteome</keyword>
<keyword evidence="2" id="KW-0503">Monooxygenase</keyword>
<dbReference type="Proteomes" id="UP000440096">
    <property type="component" value="Unassembled WGS sequence"/>
</dbReference>
<dbReference type="GO" id="GO:0004497">
    <property type="term" value="F:monooxygenase activity"/>
    <property type="evidence" value="ECO:0007669"/>
    <property type="project" value="UniProtKB-KW"/>
</dbReference>